<dbReference type="CDD" id="cd07078">
    <property type="entry name" value="ALDH"/>
    <property type="match status" value="1"/>
</dbReference>
<reference evidence="4 5" key="1">
    <citation type="journal article" date="2015" name="Nature">
        <title>rRNA introns, odd ribosomes, and small enigmatic genomes across a large radiation of phyla.</title>
        <authorList>
            <person name="Brown C.T."/>
            <person name="Hug L.A."/>
            <person name="Thomas B.C."/>
            <person name="Sharon I."/>
            <person name="Castelle C.J."/>
            <person name="Singh A."/>
            <person name="Wilkins M.J."/>
            <person name="Williams K.H."/>
            <person name="Banfield J.F."/>
        </authorList>
    </citation>
    <scope>NUCLEOTIDE SEQUENCE [LARGE SCALE GENOMIC DNA]</scope>
</reference>
<proteinExistence type="inferred from homology"/>
<evidence type="ECO:0000256" key="2">
    <source>
        <dbReference type="ARBA" id="ARBA00023002"/>
    </source>
</evidence>
<sequence length="453" mass="50964">MSTNPAKNYEKLGEVNISLLSEIKEKVRLANQAKEAWKNIRIKERIKRLTPLYNLIDKNKKEIALLITKEIGKPIKEAVEDINWDLIYLKWYLENGEKYLNDEITHKEGNVVHKVIYEPIGTVASIVPWNFPFGNFLWGVIPNLIAGNTVVFKHSEECPLTGKLLEKIMDELKLPLGVFSEVYGDSQVGEQLVNQDIDLIWFTGSSKVGKKLYEIAGKKFIKAILELGGSNPAVIFSDVSIDEIKDKLYYKRFLNCGQVCDAVKRLIIHEAIFKKTIDTLKEVIESRKVGDPEDKKTDIGSLVAKRQLELLESQVEDAIKKGAKIITGGKRPGGLKGAYYLPTILTNITKDMRVWKEEVFGPVLAVVSFKTEEEAIRLANDSNYGLGAEVYSKNQERALRVGFAIEAGTININKGNHWLPCNPFGGYKDSGIGREHGKWGLQEFCQIKNIALG</sequence>
<dbReference type="Pfam" id="PF00171">
    <property type="entry name" value="Aldedh"/>
    <property type="match status" value="1"/>
</dbReference>
<dbReference type="PANTHER" id="PTHR43217:SF1">
    <property type="entry name" value="SUCCINATE SEMIALDEHYDE DEHYDROGENASE [NAD(P)+] SAD"/>
    <property type="match status" value="1"/>
</dbReference>
<dbReference type="EMBL" id="LBSV01000008">
    <property type="protein sequence ID" value="KKQ25452.1"/>
    <property type="molecule type" value="Genomic_DNA"/>
</dbReference>
<organism evidence="4 5">
    <name type="scientific">Candidatus Roizmanbacteria bacterium GW2011_GWC2_37_13</name>
    <dbReference type="NCBI Taxonomy" id="1618486"/>
    <lineage>
        <taxon>Bacteria</taxon>
        <taxon>Candidatus Roizmaniibacteriota</taxon>
    </lineage>
</organism>
<dbReference type="SUPFAM" id="SSF53720">
    <property type="entry name" value="ALDH-like"/>
    <property type="match status" value="1"/>
</dbReference>
<protein>
    <submittedName>
        <fullName evidence="4">NAD-dependent aldehyde dehydrogenase</fullName>
    </submittedName>
</protein>
<dbReference type="GO" id="GO:0004777">
    <property type="term" value="F:succinate-semialdehyde dehydrogenase (NAD+) activity"/>
    <property type="evidence" value="ECO:0007669"/>
    <property type="project" value="TreeGrafter"/>
</dbReference>
<dbReference type="Proteomes" id="UP000034917">
    <property type="component" value="Unassembled WGS sequence"/>
</dbReference>
<evidence type="ECO:0000259" key="3">
    <source>
        <dbReference type="Pfam" id="PF00171"/>
    </source>
</evidence>
<gene>
    <name evidence="4" type="ORF">US40_C0008G0046</name>
</gene>
<comment type="similarity">
    <text evidence="1">Belongs to the aldehyde dehydrogenase family.</text>
</comment>
<dbReference type="InterPro" id="IPR016163">
    <property type="entry name" value="Ald_DH_C"/>
</dbReference>
<feature type="domain" description="Aldehyde dehydrogenase" evidence="3">
    <location>
        <begin position="3"/>
        <end position="450"/>
    </location>
</feature>
<dbReference type="PANTHER" id="PTHR43217">
    <property type="entry name" value="SUCCINATE SEMIALDEHYDE DEHYDROGENASE [NAD(P)+] SAD"/>
    <property type="match status" value="1"/>
</dbReference>
<evidence type="ECO:0000256" key="1">
    <source>
        <dbReference type="ARBA" id="ARBA00009986"/>
    </source>
</evidence>
<dbReference type="AlphaFoldDB" id="A0A0G0G5W9"/>
<dbReference type="FunFam" id="3.40.309.10:FF:000009">
    <property type="entry name" value="Aldehyde dehydrogenase A"/>
    <property type="match status" value="1"/>
</dbReference>
<evidence type="ECO:0000313" key="4">
    <source>
        <dbReference type="EMBL" id="KKQ25452.1"/>
    </source>
</evidence>
<dbReference type="Gene3D" id="3.40.605.10">
    <property type="entry name" value="Aldehyde Dehydrogenase, Chain A, domain 1"/>
    <property type="match status" value="1"/>
</dbReference>
<dbReference type="InterPro" id="IPR016162">
    <property type="entry name" value="Ald_DH_N"/>
</dbReference>
<evidence type="ECO:0000313" key="5">
    <source>
        <dbReference type="Proteomes" id="UP000034917"/>
    </source>
</evidence>
<dbReference type="InterPro" id="IPR016161">
    <property type="entry name" value="Ald_DH/histidinol_DH"/>
</dbReference>
<dbReference type="Gene3D" id="3.40.309.10">
    <property type="entry name" value="Aldehyde Dehydrogenase, Chain A, domain 2"/>
    <property type="match status" value="1"/>
</dbReference>
<keyword evidence="2" id="KW-0560">Oxidoreductase</keyword>
<comment type="caution">
    <text evidence="4">The sequence shown here is derived from an EMBL/GenBank/DDBJ whole genome shotgun (WGS) entry which is preliminary data.</text>
</comment>
<name>A0A0G0G5W9_9BACT</name>
<dbReference type="InterPro" id="IPR047110">
    <property type="entry name" value="GABD/Sad-like"/>
</dbReference>
<dbReference type="InterPro" id="IPR015590">
    <property type="entry name" value="Aldehyde_DH_dom"/>
</dbReference>
<accession>A0A0G0G5W9</accession>